<proteinExistence type="predicted"/>
<protein>
    <submittedName>
        <fullName evidence="1">Uncharacterized protein</fullName>
    </submittedName>
</protein>
<reference evidence="1 2" key="1">
    <citation type="journal article" date="2015" name="Sci. Rep.">
        <title>Genome of the facultative scuticociliatosis pathogen Pseudocohnilembus persalinus provides insight into its virulence through horizontal gene transfer.</title>
        <authorList>
            <person name="Xiong J."/>
            <person name="Wang G."/>
            <person name="Cheng J."/>
            <person name="Tian M."/>
            <person name="Pan X."/>
            <person name="Warren A."/>
            <person name="Jiang C."/>
            <person name="Yuan D."/>
            <person name="Miao W."/>
        </authorList>
    </citation>
    <scope>NUCLEOTIDE SEQUENCE [LARGE SCALE GENOMIC DNA]</scope>
    <source>
        <strain evidence="1">36N120E</strain>
    </source>
</reference>
<evidence type="ECO:0000313" key="2">
    <source>
        <dbReference type="Proteomes" id="UP000054937"/>
    </source>
</evidence>
<evidence type="ECO:0000313" key="1">
    <source>
        <dbReference type="EMBL" id="KRX11229.1"/>
    </source>
</evidence>
<gene>
    <name evidence="1" type="ORF">PPERSA_07754</name>
</gene>
<keyword evidence="2" id="KW-1185">Reference proteome</keyword>
<comment type="caution">
    <text evidence="1">The sequence shown here is derived from an EMBL/GenBank/DDBJ whole genome shotgun (WGS) entry which is preliminary data.</text>
</comment>
<dbReference type="InParanoid" id="A0A0V0R9Q0"/>
<organism evidence="1 2">
    <name type="scientific">Pseudocohnilembus persalinus</name>
    <name type="common">Ciliate</name>
    <dbReference type="NCBI Taxonomy" id="266149"/>
    <lineage>
        <taxon>Eukaryota</taxon>
        <taxon>Sar</taxon>
        <taxon>Alveolata</taxon>
        <taxon>Ciliophora</taxon>
        <taxon>Intramacronucleata</taxon>
        <taxon>Oligohymenophorea</taxon>
        <taxon>Scuticociliatia</taxon>
        <taxon>Philasterida</taxon>
        <taxon>Pseudocohnilembidae</taxon>
        <taxon>Pseudocohnilembus</taxon>
    </lineage>
</organism>
<dbReference type="Proteomes" id="UP000054937">
    <property type="component" value="Unassembled WGS sequence"/>
</dbReference>
<accession>A0A0V0R9Q0</accession>
<name>A0A0V0R9Q0_PSEPJ</name>
<dbReference type="EMBL" id="LDAU01000003">
    <property type="protein sequence ID" value="KRX11229.1"/>
    <property type="molecule type" value="Genomic_DNA"/>
</dbReference>
<sequence>MEKKTCDILSKLFGQMYEEDSQFQITELQAIMEEQKINQTEKGTYSKNKNETLYINNEQMYDEKQNVAFKYTEAEDLIKNSMYQSIFSMENLEQKFIYRSKDNMNINHVVVIQKYQNNKHQWQDSDQDVLQENEYYRILDFSIALKFLEQEWENLTIYLEFMEYKEKFIENKNLQQGQQQVGFKDFEEEIYQENQQNFLEQNLFNYNQDQEDKCPIIDFSNFQNECNKQKFEFEQDQYQQILNYEDDNMFNDSLNNYQPQNIEAYNKQCNQELEQPNINKYEISQKNNIKLQKNINNIF</sequence>
<dbReference type="AlphaFoldDB" id="A0A0V0R9Q0"/>